<dbReference type="EMBL" id="JACHOA010000004">
    <property type="protein sequence ID" value="MBB4614115.1"/>
    <property type="molecule type" value="Genomic_DNA"/>
</dbReference>
<gene>
    <name evidence="1" type="ORF">GGR37_002401</name>
</gene>
<dbReference type="AlphaFoldDB" id="A0A7W7AD94"/>
<evidence type="ECO:0000313" key="2">
    <source>
        <dbReference type="Proteomes" id="UP000538566"/>
    </source>
</evidence>
<proteinExistence type="predicted"/>
<keyword evidence="2" id="KW-1185">Reference proteome</keyword>
<evidence type="ECO:0000313" key="1">
    <source>
        <dbReference type="EMBL" id="MBB4614115.1"/>
    </source>
</evidence>
<comment type="caution">
    <text evidence="1">The sequence shown here is derived from an EMBL/GenBank/DDBJ whole genome shotgun (WGS) entry which is preliminary data.</text>
</comment>
<dbReference type="RefSeq" id="WP_144903793.1">
    <property type="nucleotide sequence ID" value="NZ_JACHOA010000004.1"/>
</dbReference>
<dbReference type="Proteomes" id="UP000538566">
    <property type="component" value="Unassembled WGS sequence"/>
</dbReference>
<accession>A0A7W7AD94</accession>
<organism evidence="1 2">
    <name type="scientific">Novosphingobium taihuense</name>
    <dbReference type="NCBI Taxonomy" id="260085"/>
    <lineage>
        <taxon>Bacteria</taxon>
        <taxon>Pseudomonadati</taxon>
        <taxon>Pseudomonadota</taxon>
        <taxon>Alphaproteobacteria</taxon>
        <taxon>Sphingomonadales</taxon>
        <taxon>Sphingomonadaceae</taxon>
        <taxon>Novosphingobium</taxon>
    </lineage>
</organism>
<name>A0A7W7AD94_9SPHN</name>
<sequence length="264" mass="29752">MDSELHADGLGAFRKARDRLRAEYAGGGLSPQKKAVFSAATLSRLLKPESEYDSSQFSLSIRERLIWSLSDDAGPSVYGGIEELMGQSPISRQIIKENFQGDYRIFRYTKASPHTPDPDSQDGVVSPMMQQRRLLELEFVEERLCIFFDDMKEPAFHYWGREWQEEDPEIAGAVFYSLGKLYLTGAARDTMSMGIISVTRTTEPMQGFWTSTFHKGVRAPFSARILLVHEGNETLLAALRDSAKGPELFLNITDGGYAYYMTMS</sequence>
<reference evidence="1 2" key="1">
    <citation type="submission" date="2020-08" db="EMBL/GenBank/DDBJ databases">
        <title>Genomic Encyclopedia of Type Strains, Phase IV (KMG-IV): sequencing the most valuable type-strain genomes for metagenomic binning, comparative biology and taxonomic classification.</title>
        <authorList>
            <person name="Goeker M."/>
        </authorList>
    </citation>
    <scope>NUCLEOTIDE SEQUENCE [LARGE SCALE GENOMIC DNA]</scope>
    <source>
        <strain evidence="1 2">DSM 17507</strain>
    </source>
</reference>
<protein>
    <submittedName>
        <fullName evidence="1">Uncharacterized protein</fullName>
    </submittedName>
</protein>